<proteinExistence type="predicted"/>
<organism evidence="2">
    <name type="scientific">Oryza barthii</name>
    <dbReference type="NCBI Taxonomy" id="65489"/>
    <lineage>
        <taxon>Eukaryota</taxon>
        <taxon>Viridiplantae</taxon>
        <taxon>Streptophyta</taxon>
        <taxon>Embryophyta</taxon>
        <taxon>Tracheophyta</taxon>
        <taxon>Spermatophyta</taxon>
        <taxon>Magnoliopsida</taxon>
        <taxon>Liliopsida</taxon>
        <taxon>Poales</taxon>
        <taxon>Poaceae</taxon>
        <taxon>BOP clade</taxon>
        <taxon>Oryzoideae</taxon>
        <taxon>Oryzeae</taxon>
        <taxon>Oryzinae</taxon>
        <taxon>Oryza</taxon>
    </lineage>
</organism>
<name>A0A0D3HCH2_9ORYZ</name>
<dbReference type="HOGENOM" id="CLU_2336953_0_0_1"/>
<reference evidence="2" key="1">
    <citation type="journal article" date="2009" name="Rice">
        <title>De Novo Next Generation Sequencing of Plant Genomes.</title>
        <authorList>
            <person name="Rounsley S."/>
            <person name="Marri P.R."/>
            <person name="Yu Y."/>
            <person name="He R."/>
            <person name="Sisneros N."/>
            <person name="Goicoechea J.L."/>
            <person name="Lee S.J."/>
            <person name="Angelova A."/>
            <person name="Kudrna D."/>
            <person name="Luo M."/>
            <person name="Affourtit J."/>
            <person name="Desany B."/>
            <person name="Knight J."/>
            <person name="Niazi F."/>
            <person name="Egholm M."/>
            <person name="Wing R.A."/>
        </authorList>
    </citation>
    <scope>NUCLEOTIDE SEQUENCE [LARGE SCALE GENOMIC DNA]</scope>
    <source>
        <strain evidence="2">cv. IRGC 105608</strain>
    </source>
</reference>
<evidence type="ECO:0000313" key="2">
    <source>
        <dbReference type="EnsemblPlants" id="OBART10G06510.1"/>
    </source>
</evidence>
<dbReference type="PaxDb" id="65489-OBART10G06510.1"/>
<protein>
    <submittedName>
        <fullName evidence="2">Uncharacterized protein</fullName>
    </submittedName>
</protein>
<dbReference type="AlphaFoldDB" id="A0A0D3HCH2"/>
<dbReference type="Proteomes" id="UP000026960">
    <property type="component" value="Chromosome 10"/>
</dbReference>
<feature type="compositionally biased region" description="Low complexity" evidence="1">
    <location>
        <begin position="8"/>
        <end position="28"/>
    </location>
</feature>
<keyword evidence="3" id="KW-1185">Reference proteome</keyword>
<accession>A0A0D3HCH2</accession>
<sequence length="98" mass="10477">MAMQAISLLQPTTLPALPTTTPTRATAEATHRVEEASQICLPLISLQSALDSSAGHQGPKPQACLEEKGKRAKFVGEETNRSKSSPRKLGGRYHGIII</sequence>
<feature type="region of interest" description="Disordered" evidence="1">
    <location>
        <begin position="1"/>
        <end position="31"/>
    </location>
</feature>
<evidence type="ECO:0000256" key="1">
    <source>
        <dbReference type="SAM" id="MobiDB-lite"/>
    </source>
</evidence>
<dbReference type="EnsemblPlants" id="OBART10G06510.1">
    <property type="protein sequence ID" value="OBART10G06510.1"/>
    <property type="gene ID" value="OBART10G06510"/>
</dbReference>
<dbReference type="Gramene" id="OBART10G06510.1">
    <property type="protein sequence ID" value="OBART10G06510.1"/>
    <property type="gene ID" value="OBART10G06510"/>
</dbReference>
<evidence type="ECO:0000313" key="3">
    <source>
        <dbReference type="Proteomes" id="UP000026960"/>
    </source>
</evidence>
<reference evidence="2" key="2">
    <citation type="submission" date="2015-03" db="UniProtKB">
        <authorList>
            <consortium name="EnsemblPlants"/>
        </authorList>
    </citation>
    <scope>IDENTIFICATION</scope>
</reference>